<proteinExistence type="predicted"/>
<dbReference type="RefSeq" id="WP_116242167.1">
    <property type="nucleotide sequence ID" value="NZ_QUAB01000041.1"/>
</dbReference>
<protein>
    <recommendedName>
        <fullName evidence="5">Integral membrane protein</fullName>
    </recommendedName>
</protein>
<name>A0A371NTC3_9MICO</name>
<accession>A0A371NTC3</accession>
<dbReference type="Proteomes" id="UP000262172">
    <property type="component" value="Unassembled WGS sequence"/>
</dbReference>
<sequence length="460" mass="48393">MAGNDELEDLRRRVAELEAENDGLRSDAPATKKRRNPTRSILSAVALVLAILLAPVAVLGTWARLELVDTDRFVATFAPLADSPEVQAYVSDQIVTAIDENVDIDGMVADLADGLKGLDLPPRAQDAIGLLTAPAADGIRGLIASTVDKLVASPAFADVWEQALRQTHSRAVAIIQGQEGTAIQLSADGTLSLELDVVIESVKERLIENGFGFASSIPVIHKSIPLVTADAFVLVRTVYQVAIAAGYWLPWVALALAAAGIALARNRSRALLATGIGLVATFLLLGAGLGVGKMFFMGTVSPSIMPAATAEVLFDQITEMMHSVIAALVLLSAFVVIGAWITGRSRPAKALRTSGNAAFAKARESADRSGLNTRGFGAALDRWRPAIIVIVIALGVFILFMTRPVSVGSVVWTVVGILVALLLLEVLRRPAGSAPVVEAAEADAAEQQPVEVAQEEGAVR</sequence>
<feature type="coiled-coil region" evidence="1">
    <location>
        <begin position="7"/>
        <end position="34"/>
    </location>
</feature>
<feature type="transmembrane region" description="Helical" evidence="2">
    <location>
        <begin position="41"/>
        <end position="63"/>
    </location>
</feature>
<keyword evidence="4" id="KW-1185">Reference proteome</keyword>
<keyword evidence="1" id="KW-0175">Coiled coil</keyword>
<feature type="transmembrane region" description="Helical" evidence="2">
    <location>
        <begin position="320"/>
        <end position="342"/>
    </location>
</feature>
<evidence type="ECO:0000313" key="4">
    <source>
        <dbReference type="Proteomes" id="UP000262172"/>
    </source>
</evidence>
<keyword evidence="2" id="KW-0812">Transmembrane</keyword>
<feature type="transmembrane region" description="Helical" evidence="2">
    <location>
        <begin position="383"/>
        <end position="401"/>
    </location>
</feature>
<dbReference type="EMBL" id="QUAB01000041">
    <property type="protein sequence ID" value="REJ05544.1"/>
    <property type="molecule type" value="Genomic_DNA"/>
</dbReference>
<evidence type="ECO:0000256" key="2">
    <source>
        <dbReference type="SAM" id="Phobius"/>
    </source>
</evidence>
<reference evidence="3 4" key="1">
    <citation type="submission" date="2018-08" db="EMBL/GenBank/DDBJ databases">
        <title>Isolation, diversity and antifungal activity of Actinobacteria from cow dung.</title>
        <authorList>
            <person name="Ling L."/>
        </authorList>
    </citation>
    <scope>NUCLEOTIDE SEQUENCE [LARGE SCALE GENOMIC DNA]</scope>
    <source>
        <strain evidence="3 4">NEAU-LLE</strain>
    </source>
</reference>
<dbReference type="OrthoDB" id="4350291at2"/>
<keyword evidence="2" id="KW-0472">Membrane</keyword>
<evidence type="ECO:0008006" key="5">
    <source>
        <dbReference type="Google" id="ProtNLM"/>
    </source>
</evidence>
<organism evidence="3 4">
    <name type="scientific">Microbacterium bovistercoris</name>
    <dbReference type="NCBI Taxonomy" id="2293570"/>
    <lineage>
        <taxon>Bacteria</taxon>
        <taxon>Bacillati</taxon>
        <taxon>Actinomycetota</taxon>
        <taxon>Actinomycetes</taxon>
        <taxon>Micrococcales</taxon>
        <taxon>Microbacteriaceae</taxon>
        <taxon>Microbacterium</taxon>
    </lineage>
</organism>
<keyword evidence="2" id="KW-1133">Transmembrane helix</keyword>
<feature type="transmembrane region" description="Helical" evidence="2">
    <location>
        <begin position="245"/>
        <end position="264"/>
    </location>
</feature>
<feature type="transmembrane region" description="Helical" evidence="2">
    <location>
        <begin position="407"/>
        <end position="424"/>
    </location>
</feature>
<gene>
    <name evidence="3" type="ORF">DY023_09910</name>
</gene>
<evidence type="ECO:0000313" key="3">
    <source>
        <dbReference type="EMBL" id="REJ05544.1"/>
    </source>
</evidence>
<dbReference type="AlphaFoldDB" id="A0A371NTC3"/>
<evidence type="ECO:0000256" key="1">
    <source>
        <dbReference type="SAM" id="Coils"/>
    </source>
</evidence>
<comment type="caution">
    <text evidence="3">The sequence shown here is derived from an EMBL/GenBank/DDBJ whole genome shotgun (WGS) entry which is preliminary data.</text>
</comment>
<feature type="transmembrane region" description="Helical" evidence="2">
    <location>
        <begin position="271"/>
        <end position="296"/>
    </location>
</feature>